<dbReference type="AlphaFoldDB" id="A0AAU9S8R0"/>
<dbReference type="EMBL" id="OU466860">
    <property type="protein sequence ID" value="CAH2060303.1"/>
    <property type="molecule type" value="Genomic_DNA"/>
</dbReference>
<evidence type="ECO:0000313" key="2">
    <source>
        <dbReference type="Proteomes" id="UP000836841"/>
    </source>
</evidence>
<name>A0AAU9S8R0_THLAR</name>
<dbReference type="Proteomes" id="UP000836841">
    <property type="component" value="Chromosome 4"/>
</dbReference>
<sequence>MVLHPRASNLDPMASVEEQKPPYLPTAKYSVTKEFTISKTGFQRMDGYGRLFTLYPNCSKTTRLIFQSNKSWRKFSNQKRINLKGKMEKATSNMDEIQLRWIFYKFRYMFASWMGYTK</sequence>
<keyword evidence="2" id="KW-1185">Reference proteome</keyword>
<reference evidence="1 2" key="1">
    <citation type="submission" date="2022-03" db="EMBL/GenBank/DDBJ databases">
        <authorList>
            <person name="Nunn A."/>
            <person name="Chopra R."/>
            <person name="Nunn A."/>
            <person name="Contreras Garrido A."/>
        </authorList>
    </citation>
    <scope>NUCLEOTIDE SEQUENCE [LARGE SCALE GENOMIC DNA]</scope>
</reference>
<proteinExistence type="predicted"/>
<organism evidence="1 2">
    <name type="scientific">Thlaspi arvense</name>
    <name type="common">Field penny-cress</name>
    <dbReference type="NCBI Taxonomy" id="13288"/>
    <lineage>
        <taxon>Eukaryota</taxon>
        <taxon>Viridiplantae</taxon>
        <taxon>Streptophyta</taxon>
        <taxon>Embryophyta</taxon>
        <taxon>Tracheophyta</taxon>
        <taxon>Spermatophyta</taxon>
        <taxon>Magnoliopsida</taxon>
        <taxon>eudicotyledons</taxon>
        <taxon>Gunneridae</taxon>
        <taxon>Pentapetalae</taxon>
        <taxon>rosids</taxon>
        <taxon>malvids</taxon>
        <taxon>Brassicales</taxon>
        <taxon>Brassicaceae</taxon>
        <taxon>Thlaspideae</taxon>
        <taxon>Thlaspi</taxon>
    </lineage>
</organism>
<evidence type="ECO:0000313" key="1">
    <source>
        <dbReference type="EMBL" id="CAH2060303.1"/>
    </source>
</evidence>
<accession>A0AAU9S8R0</accession>
<gene>
    <name evidence="1" type="ORF">TAV2_LOCUS14679</name>
</gene>
<protein>
    <submittedName>
        <fullName evidence="1">Uncharacterized protein</fullName>
    </submittedName>
</protein>